<protein>
    <submittedName>
        <fullName evidence="1">Uncharacterized protein</fullName>
    </submittedName>
</protein>
<proteinExistence type="predicted"/>
<comment type="caution">
    <text evidence="1">The sequence shown here is derived from an EMBL/GenBank/DDBJ whole genome shotgun (WGS) entry which is preliminary data.</text>
</comment>
<evidence type="ECO:0000313" key="2">
    <source>
        <dbReference type="Proteomes" id="UP001516400"/>
    </source>
</evidence>
<name>A0ABD2P991_9CUCU</name>
<dbReference type="EMBL" id="JABFTP020000185">
    <property type="protein sequence ID" value="KAL3287060.1"/>
    <property type="molecule type" value="Genomic_DNA"/>
</dbReference>
<sequence>MSAENVLNFVKSCEEENCEQDLSDLTAQQSFDLFHGALMEVFQRSIPAKRIKITENNKRKNITFEASEDLLQLENHLSALRTVARTTKHEAVYDQYNAKKQEYDKRMDEKVRQNNIEYIQNDQNYHRAMWNVINNETKRQEGIPAAIFRVMISTRIL</sequence>
<keyword evidence="2" id="KW-1185">Reference proteome</keyword>
<gene>
    <name evidence="1" type="ORF">HHI36_001548</name>
</gene>
<dbReference type="Proteomes" id="UP001516400">
    <property type="component" value="Unassembled WGS sequence"/>
</dbReference>
<reference evidence="1 2" key="1">
    <citation type="journal article" date="2021" name="BMC Biol.">
        <title>Horizontally acquired antibacterial genes associated with adaptive radiation of ladybird beetles.</title>
        <authorList>
            <person name="Li H.S."/>
            <person name="Tang X.F."/>
            <person name="Huang Y.H."/>
            <person name="Xu Z.Y."/>
            <person name="Chen M.L."/>
            <person name="Du X.Y."/>
            <person name="Qiu B.Y."/>
            <person name="Chen P.T."/>
            <person name="Zhang W."/>
            <person name="Slipinski A."/>
            <person name="Escalona H.E."/>
            <person name="Waterhouse R.M."/>
            <person name="Zwick A."/>
            <person name="Pang H."/>
        </authorList>
    </citation>
    <scope>NUCLEOTIDE SEQUENCE [LARGE SCALE GENOMIC DNA]</scope>
    <source>
        <strain evidence="1">SYSU2018</strain>
    </source>
</reference>
<dbReference type="AlphaFoldDB" id="A0ABD2P991"/>
<evidence type="ECO:0000313" key="1">
    <source>
        <dbReference type="EMBL" id="KAL3287060.1"/>
    </source>
</evidence>
<organism evidence="1 2">
    <name type="scientific">Cryptolaemus montrouzieri</name>
    <dbReference type="NCBI Taxonomy" id="559131"/>
    <lineage>
        <taxon>Eukaryota</taxon>
        <taxon>Metazoa</taxon>
        <taxon>Ecdysozoa</taxon>
        <taxon>Arthropoda</taxon>
        <taxon>Hexapoda</taxon>
        <taxon>Insecta</taxon>
        <taxon>Pterygota</taxon>
        <taxon>Neoptera</taxon>
        <taxon>Endopterygota</taxon>
        <taxon>Coleoptera</taxon>
        <taxon>Polyphaga</taxon>
        <taxon>Cucujiformia</taxon>
        <taxon>Coccinelloidea</taxon>
        <taxon>Coccinellidae</taxon>
        <taxon>Scymninae</taxon>
        <taxon>Scymnini</taxon>
        <taxon>Cryptolaemus</taxon>
    </lineage>
</organism>
<accession>A0ABD2P991</accession>